<protein>
    <submittedName>
        <fullName evidence="2">Uncharacterized protein</fullName>
    </submittedName>
</protein>
<evidence type="ECO:0000256" key="1">
    <source>
        <dbReference type="SAM" id="Phobius"/>
    </source>
</evidence>
<proteinExistence type="predicted"/>
<dbReference type="AlphaFoldDB" id="A0A6A6B1U8"/>
<dbReference type="RefSeq" id="XP_033393061.1">
    <property type="nucleotide sequence ID" value="XM_033535042.1"/>
</dbReference>
<reference evidence="2" key="1">
    <citation type="journal article" date="2020" name="Stud. Mycol.">
        <title>101 Dothideomycetes genomes: a test case for predicting lifestyles and emergence of pathogens.</title>
        <authorList>
            <person name="Haridas S."/>
            <person name="Albert R."/>
            <person name="Binder M."/>
            <person name="Bloem J."/>
            <person name="Labutti K."/>
            <person name="Salamov A."/>
            <person name="Andreopoulos B."/>
            <person name="Baker S."/>
            <person name="Barry K."/>
            <person name="Bills G."/>
            <person name="Bluhm B."/>
            <person name="Cannon C."/>
            <person name="Castanera R."/>
            <person name="Culley D."/>
            <person name="Daum C."/>
            <person name="Ezra D."/>
            <person name="Gonzalez J."/>
            <person name="Henrissat B."/>
            <person name="Kuo A."/>
            <person name="Liang C."/>
            <person name="Lipzen A."/>
            <person name="Lutzoni F."/>
            <person name="Magnuson J."/>
            <person name="Mondo S."/>
            <person name="Nolan M."/>
            <person name="Ohm R."/>
            <person name="Pangilinan J."/>
            <person name="Park H.-J."/>
            <person name="Ramirez L."/>
            <person name="Alfaro M."/>
            <person name="Sun H."/>
            <person name="Tritt A."/>
            <person name="Yoshinaga Y."/>
            <person name="Zwiers L.-H."/>
            <person name="Turgeon B."/>
            <person name="Goodwin S."/>
            <person name="Spatafora J."/>
            <person name="Crous P."/>
            <person name="Grigoriev I."/>
        </authorList>
    </citation>
    <scope>NUCLEOTIDE SEQUENCE</scope>
    <source>
        <strain evidence="2">CBS 121167</strain>
    </source>
</reference>
<sequence>MPGAWRTVGANSYGSVSLFSLVGWWVGGWRMLWGLTTDVQMPGGDPDMAGQHLGRYLGSRGLRLLVGNAMHSTLSVVNSREAFLFLFRSFSFRFLSREAKS</sequence>
<evidence type="ECO:0000313" key="3">
    <source>
        <dbReference type="Proteomes" id="UP000799438"/>
    </source>
</evidence>
<keyword evidence="1" id="KW-0472">Membrane</keyword>
<feature type="transmembrane region" description="Helical" evidence="1">
    <location>
        <begin position="12"/>
        <end position="32"/>
    </location>
</feature>
<organism evidence="2 3">
    <name type="scientific">Aplosporella prunicola CBS 121167</name>
    <dbReference type="NCBI Taxonomy" id="1176127"/>
    <lineage>
        <taxon>Eukaryota</taxon>
        <taxon>Fungi</taxon>
        <taxon>Dikarya</taxon>
        <taxon>Ascomycota</taxon>
        <taxon>Pezizomycotina</taxon>
        <taxon>Dothideomycetes</taxon>
        <taxon>Dothideomycetes incertae sedis</taxon>
        <taxon>Botryosphaeriales</taxon>
        <taxon>Aplosporellaceae</taxon>
        <taxon>Aplosporella</taxon>
    </lineage>
</organism>
<keyword evidence="3" id="KW-1185">Reference proteome</keyword>
<dbReference type="GeneID" id="54292536"/>
<accession>A0A6A6B1U8</accession>
<evidence type="ECO:0000313" key="2">
    <source>
        <dbReference type="EMBL" id="KAF2137343.1"/>
    </source>
</evidence>
<name>A0A6A6B1U8_9PEZI</name>
<dbReference type="Proteomes" id="UP000799438">
    <property type="component" value="Unassembled WGS sequence"/>
</dbReference>
<keyword evidence="1" id="KW-1133">Transmembrane helix</keyword>
<gene>
    <name evidence="2" type="ORF">K452DRAFT_111854</name>
</gene>
<dbReference type="EMBL" id="ML995504">
    <property type="protein sequence ID" value="KAF2137343.1"/>
    <property type="molecule type" value="Genomic_DNA"/>
</dbReference>
<keyword evidence="1" id="KW-0812">Transmembrane</keyword>